<feature type="compositionally biased region" description="Polar residues" evidence="1">
    <location>
        <begin position="682"/>
        <end position="697"/>
    </location>
</feature>
<dbReference type="PANTHER" id="PTHR45985:SF8">
    <property type="entry name" value="CHITIN DEACETYLASE-LIKE 9, ISOFORM A"/>
    <property type="match status" value="1"/>
</dbReference>
<dbReference type="InterPro" id="IPR002509">
    <property type="entry name" value="NODB_dom"/>
</dbReference>
<feature type="compositionally biased region" description="Polar residues" evidence="1">
    <location>
        <begin position="425"/>
        <end position="436"/>
    </location>
</feature>
<feature type="domain" description="NodB homology" evidence="3">
    <location>
        <begin position="54"/>
        <end position="180"/>
    </location>
</feature>
<feature type="signal peptide" evidence="2">
    <location>
        <begin position="1"/>
        <end position="22"/>
    </location>
</feature>
<protein>
    <recommendedName>
        <fullName evidence="3">NodB homology domain-containing protein</fullName>
    </recommendedName>
</protein>
<feature type="compositionally biased region" description="Low complexity" evidence="1">
    <location>
        <begin position="698"/>
        <end position="711"/>
    </location>
</feature>
<dbReference type="InterPro" id="IPR011330">
    <property type="entry name" value="Glyco_hydro/deAcase_b/a-brl"/>
</dbReference>
<sequence length="1021" mass="116464">MKLSRRIFQFVVLVSVLGWTFAASPSTCYKCKHGDTCKPPKCVCCGKDMPLEKSKTPQMVFFTFDDAVNTYVASFYRKLFDANRRNPNGCPISMTLFISHANTVYSLVREFYQKGFEIASHSVTHSHPSMDTFKTEAGKQKENLAKKARIPKSEIQGWRSPFLEPMGDAQPNILQELGYEYDATLTISRRKQSEHAPLPFTLDYGWPYDCKINPCPKSVHRGFWEVPVVSVTDYLGEYDCVYVDGCNNPPPDEESAYNFLWENFNSYYKTNRAPFGINMHAAWFYVPERLNAMDRFIQDLLKLDDVYIVSVKQVIAWLKSPTPLEELKDFQPWSCANPRDRDAPKLHAKGYFANDEPKRNMVRAPSVPRPEIAHNVHGAHTHEQLVHSAHTHEQTQRRTNAHSSYQPRDSHPLQRSHNVHHSANRHSNTAQSHQSLGNSYIYQRMIRRKALREKSRTTTTTLPPPPVRQNHADLSLSIPTPPKQLIQQTKPRQHLNASPIYSWQSFLTNVVNNEPMQQKTATKPDQGTPLGLINRSSHSHNSHYAHGPLERHHQTPPKVHVPQLAGSNNQERQQHKSRAYNYVETTTQQPYFSFVQSNSNSIVPKVEKSNPVSPVTTTISPRSRDTTSSLRFEGQLGDENRNENSPFISSVREWIETQKKQANAGSGQRQSNVLFQSAGFRSLNTEQTTQRSNVDQDTTMGPSTTPTSPQTVMESPCKQGVNCKLPECFCKTTKYPTSMNPKDIPQIVYITIDGPINFLTYSKMKTLFKENRQNPNGCRIGATFFANGRGTSYRLANILNNDGIEIGMNGQQTTPYESSEGLQADINQQSDYLRTYAGISEENIQGWRSPQLSEEMNSNINVLRNKTLYDSSLVLKNQTGLNEDKPWPFTLDFLNCERENCSSKTSAGIWEVPIIPMKAQSDESCAYADKCRGPKTTQETVDYLMKNFNSYYERNRAPFGIHISRDWFYWYNNRNFAGLSDFIDKLLQKKDVYIVPVSKLLQWVKNPISLSSVKSFASWSC</sequence>
<reference evidence="4" key="1">
    <citation type="submission" date="2022-08" db="UniProtKB">
        <authorList>
            <consortium name="EnsemblMetazoa"/>
        </authorList>
    </citation>
    <scope>IDENTIFICATION</scope>
    <source>
        <strain evidence="4">05x7-T-G4-1.051#20</strain>
    </source>
</reference>
<feature type="region of interest" description="Disordered" evidence="1">
    <location>
        <begin position="385"/>
        <end position="436"/>
    </location>
</feature>
<feature type="compositionally biased region" description="Polar residues" evidence="1">
    <location>
        <begin position="610"/>
        <end position="630"/>
    </location>
</feature>
<dbReference type="OMA" id="WPYDCKI"/>
<dbReference type="GO" id="GO:0016810">
    <property type="term" value="F:hydrolase activity, acting on carbon-nitrogen (but not peptide) bonds"/>
    <property type="evidence" value="ECO:0007669"/>
    <property type="project" value="InterPro"/>
</dbReference>
<evidence type="ECO:0000256" key="1">
    <source>
        <dbReference type="SAM" id="MobiDB-lite"/>
    </source>
</evidence>
<dbReference type="PANTHER" id="PTHR45985">
    <property type="match status" value="1"/>
</dbReference>
<name>A0A8W8IB47_MAGGI</name>
<keyword evidence="2" id="KW-0732">Signal</keyword>
<dbReference type="GO" id="GO:0005975">
    <property type="term" value="P:carbohydrate metabolic process"/>
    <property type="evidence" value="ECO:0007669"/>
    <property type="project" value="InterPro"/>
</dbReference>
<dbReference type="OrthoDB" id="504708at2759"/>
<feature type="compositionally biased region" description="Basic and acidic residues" evidence="1">
    <location>
        <begin position="385"/>
        <end position="396"/>
    </location>
</feature>
<dbReference type="Gene3D" id="3.20.20.370">
    <property type="entry name" value="Glycoside hydrolase/deacetylase"/>
    <property type="match status" value="2"/>
</dbReference>
<feature type="region of interest" description="Disordered" evidence="1">
    <location>
        <begin position="518"/>
        <end position="576"/>
    </location>
</feature>
<evidence type="ECO:0000313" key="5">
    <source>
        <dbReference type="Proteomes" id="UP000005408"/>
    </source>
</evidence>
<dbReference type="Pfam" id="PF01522">
    <property type="entry name" value="Polysacc_deac_1"/>
    <property type="match status" value="1"/>
</dbReference>
<dbReference type="AlphaFoldDB" id="A0A8W8IB47"/>
<feature type="region of interest" description="Disordered" evidence="1">
    <location>
        <begin position="680"/>
        <end position="715"/>
    </location>
</feature>
<evidence type="ECO:0000259" key="3">
    <source>
        <dbReference type="Pfam" id="PF01522"/>
    </source>
</evidence>
<dbReference type="EnsemblMetazoa" id="G13237.4">
    <property type="protein sequence ID" value="G13237.4:cds"/>
    <property type="gene ID" value="G13237"/>
</dbReference>
<proteinExistence type="predicted"/>
<accession>A0A8W8IB47</accession>
<dbReference type="InterPro" id="IPR052740">
    <property type="entry name" value="CE4"/>
</dbReference>
<feature type="chain" id="PRO_5042430821" description="NodB homology domain-containing protein" evidence="2">
    <location>
        <begin position="23"/>
        <end position="1021"/>
    </location>
</feature>
<dbReference type="EnsemblMetazoa" id="G13237.1">
    <property type="protein sequence ID" value="G13237.1:cds"/>
    <property type="gene ID" value="G13237"/>
</dbReference>
<dbReference type="Proteomes" id="UP000005408">
    <property type="component" value="Unassembled WGS sequence"/>
</dbReference>
<dbReference type="EnsemblMetazoa" id="G13237.3">
    <property type="protein sequence ID" value="G13237.3:cds"/>
    <property type="gene ID" value="G13237"/>
</dbReference>
<feature type="region of interest" description="Disordered" evidence="1">
    <location>
        <begin position="605"/>
        <end position="645"/>
    </location>
</feature>
<organism evidence="4 5">
    <name type="scientific">Magallana gigas</name>
    <name type="common">Pacific oyster</name>
    <name type="synonym">Crassostrea gigas</name>
    <dbReference type="NCBI Taxonomy" id="29159"/>
    <lineage>
        <taxon>Eukaryota</taxon>
        <taxon>Metazoa</taxon>
        <taxon>Spiralia</taxon>
        <taxon>Lophotrochozoa</taxon>
        <taxon>Mollusca</taxon>
        <taxon>Bivalvia</taxon>
        <taxon>Autobranchia</taxon>
        <taxon>Pteriomorphia</taxon>
        <taxon>Ostreida</taxon>
        <taxon>Ostreoidea</taxon>
        <taxon>Ostreidae</taxon>
        <taxon>Magallana</taxon>
    </lineage>
</organism>
<dbReference type="SUPFAM" id="SSF88713">
    <property type="entry name" value="Glycoside hydrolase/deacetylase"/>
    <property type="match status" value="2"/>
</dbReference>
<keyword evidence="5" id="KW-1185">Reference proteome</keyword>
<evidence type="ECO:0000313" key="4">
    <source>
        <dbReference type="EnsemblMetazoa" id="G13237.1:cds"/>
    </source>
</evidence>
<evidence type="ECO:0000256" key="2">
    <source>
        <dbReference type="SAM" id="SignalP"/>
    </source>
</evidence>
<feature type="compositionally biased region" description="Polar residues" evidence="1">
    <location>
        <begin position="397"/>
        <end position="407"/>
    </location>
</feature>